<keyword evidence="8" id="KW-1185">Reference proteome</keyword>
<dbReference type="AlphaFoldDB" id="A0AAE3SYN6"/>
<proteinExistence type="predicted"/>
<feature type="transmembrane region" description="Helical" evidence="6">
    <location>
        <begin position="21"/>
        <end position="42"/>
    </location>
</feature>
<accession>A0AAE3SYN6</accession>
<dbReference type="Gene3D" id="3.30.1150.10">
    <property type="match status" value="1"/>
</dbReference>
<gene>
    <name evidence="7" type="ORF">PGB34_01340</name>
</gene>
<comment type="subcellular location">
    <subcellularLocation>
        <location evidence="1">Membrane</location>
        <topology evidence="1">Single-pass membrane protein</topology>
    </subcellularLocation>
</comment>
<evidence type="ECO:0000313" key="8">
    <source>
        <dbReference type="Proteomes" id="UP001212602"/>
    </source>
</evidence>
<comment type="caution">
    <text evidence="7">The sequence shown here is derived from an EMBL/GenBank/DDBJ whole genome shotgun (WGS) entry which is preliminary data.</text>
</comment>
<evidence type="ECO:0000256" key="3">
    <source>
        <dbReference type="ARBA" id="ARBA00022989"/>
    </source>
</evidence>
<evidence type="ECO:0000256" key="5">
    <source>
        <dbReference type="SAM" id="MobiDB-lite"/>
    </source>
</evidence>
<reference evidence="7" key="1">
    <citation type="submission" date="2023-01" db="EMBL/GenBank/DDBJ databases">
        <title>Xenophilus mangrovi sp. nov., isolated from soil of Mangrove nature reserve.</title>
        <authorList>
            <person name="Xu S."/>
            <person name="Liu Z."/>
            <person name="Xu Y."/>
        </authorList>
    </citation>
    <scope>NUCLEOTIDE SEQUENCE</scope>
    <source>
        <strain evidence="7">YW8</strain>
    </source>
</reference>
<evidence type="ECO:0000256" key="1">
    <source>
        <dbReference type="ARBA" id="ARBA00004167"/>
    </source>
</evidence>
<feature type="region of interest" description="Disordered" evidence="5">
    <location>
        <begin position="56"/>
        <end position="119"/>
    </location>
</feature>
<evidence type="ECO:0000313" key="7">
    <source>
        <dbReference type="EMBL" id="MDA7414996.1"/>
    </source>
</evidence>
<feature type="compositionally biased region" description="Basic and acidic residues" evidence="5">
    <location>
        <begin position="69"/>
        <end position="87"/>
    </location>
</feature>
<keyword evidence="4 6" id="KW-0472">Membrane</keyword>
<dbReference type="RefSeq" id="WP_271426266.1">
    <property type="nucleotide sequence ID" value="NZ_JAQIPB010000001.1"/>
</dbReference>
<dbReference type="GO" id="GO:0016020">
    <property type="term" value="C:membrane"/>
    <property type="evidence" value="ECO:0007669"/>
    <property type="project" value="UniProtKB-SubCell"/>
</dbReference>
<organism evidence="7 8">
    <name type="scientific">Xenophilus arseniciresistens</name>
    <dbReference type="NCBI Taxonomy" id="1283306"/>
    <lineage>
        <taxon>Bacteria</taxon>
        <taxon>Pseudomonadati</taxon>
        <taxon>Pseudomonadota</taxon>
        <taxon>Betaproteobacteria</taxon>
        <taxon>Burkholderiales</taxon>
        <taxon>Comamonadaceae</taxon>
        <taxon>Xenophilus</taxon>
    </lineage>
</organism>
<evidence type="ECO:0000256" key="4">
    <source>
        <dbReference type="ARBA" id="ARBA00023136"/>
    </source>
</evidence>
<keyword evidence="3 6" id="KW-1133">Transmembrane helix</keyword>
<keyword evidence="2 6" id="KW-0812">Transmembrane</keyword>
<dbReference type="InterPro" id="IPR006260">
    <property type="entry name" value="TonB/TolA_C"/>
</dbReference>
<evidence type="ECO:0000256" key="6">
    <source>
        <dbReference type="SAM" id="Phobius"/>
    </source>
</evidence>
<dbReference type="EMBL" id="JAQIPB010000001">
    <property type="protein sequence ID" value="MDA7414996.1"/>
    <property type="molecule type" value="Genomic_DNA"/>
</dbReference>
<evidence type="ECO:0000256" key="2">
    <source>
        <dbReference type="ARBA" id="ARBA00022692"/>
    </source>
</evidence>
<dbReference type="NCBIfam" id="TIGR01352">
    <property type="entry name" value="tonB_Cterm"/>
    <property type="match status" value="1"/>
</dbReference>
<sequence>MPTSSSNASQPRSTLSFWGRWGGWVIGGLVALLALAVLWYLLAGTASTRRAAPETAMLMLPPPPPPPPEPEKLPEPEPEKVEPKITEVEPTPVEPQKDDKPLEDAPPSPSPDAGDPVTMNAEAQAGVGGVLVGGGGGSTGGGGGGLGGRFYERYVSTLLQQALARDPRTRNLVFADLRVDIWLAADGRTTRVQLAQGTGDERIDEAVIALVRGIEQFDERPPQTMRFPMRVSMRGSRPS</sequence>
<dbReference type="Proteomes" id="UP001212602">
    <property type="component" value="Unassembled WGS sequence"/>
</dbReference>
<protein>
    <submittedName>
        <fullName evidence="7">Energy transducer TonB</fullName>
    </submittedName>
</protein>
<name>A0AAE3SYN6_9BURK</name>
<dbReference type="SUPFAM" id="SSF74653">
    <property type="entry name" value="TolA/TonB C-terminal domain"/>
    <property type="match status" value="1"/>
</dbReference>